<dbReference type="EMBL" id="JAUSUP010000001">
    <property type="protein sequence ID" value="MDQ0350938.1"/>
    <property type="molecule type" value="Genomic_DNA"/>
</dbReference>
<gene>
    <name evidence="2" type="ORF">J2R98_000741</name>
</gene>
<name>A0ABU0DRJ9_9BACI</name>
<keyword evidence="3" id="KW-1185">Reference proteome</keyword>
<reference evidence="2 3" key="1">
    <citation type="submission" date="2023-07" db="EMBL/GenBank/DDBJ databases">
        <title>Genomic Encyclopedia of Type Strains, Phase IV (KMG-IV): sequencing the most valuable type-strain genomes for metagenomic binning, comparative biology and taxonomic classification.</title>
        <authorList>
            <person name="Goeker M."/>
        </authorList>
    </citation>
    <scope>NUCLEOTIDE SEQUENCE [LARGE SCALE GENOMIC DNA]</scope>
    <source>
        <strain evidence="2 3">DSM 15448</strain>
    </source>
</reference>
<protein>
    <submittedName>
        <fullName evidence="2">Uncharacterized protein</fullName>
    </submittedName>
</protein>
<evidence type="ECO:0000313" key="2">
    <source>
        <dbReference type="EMBL" id="MDQ0350938.1"/>
    </source>
</evidence>
<accession>A0ABU0DRJ9</accession>
<proteinExistence type="predicted"/>
<sequence length="75" mass="8282">MTGIKNVYLKIKNSKWKGLYAGMMAGVLLIIFQTIQGSLNIALILGVSTGCLISYIINLKYIEHKNSKNGTNYNS</sequence>
<feature type="transmembrane region" description="Helical" evidence="1">
    <location>
        <begin position="41"/>
        <end position="59"/>
    </location>
</feature>
<keyword evidence="1" id="KW-0812">Transmembrane</keyword>
<feature type="transmembrane region" description="Helical" evidence="1">
    <location>
        <begin position="18"/>
        <end position="35"/>
    </location>
</feature>
<evidence type="ECO:0000313" key="3">
    <source>
        <dbReference type="Proteomes" id="UP001236723"/>
    </source>
</evidence>
<comment type="caution">
    <text evidence="2">The sequence shown here is derived from an EMBL/GenBank/DDBJ whole genome shotgun (WGS) entry which is preliminary data.</text>
</comment>
<dbReference type="RefSeq" id="WP_307066221.1">
    <property type="nucleotide sequence ID" value="NZ_JAUSUP010000001.1"/>
</dbReference>
<organism evidence="2 3">
    <name type="scientific">Alkalibacillus filiformis</name>
    <dbReference type="NCBI Taxonomy" id="200990"/>
    <lineage>
        <taxon>Bacteria</taxon>
        <taxon>Bacillati</taxon>
        <taxon>Bacillota</taxon>
        <taxon>Bacilli</taxon>
        <taxon>Bacillales</taxon>
        <taxon>Bacillaceae</taxon>
        <taxon>Alkalibacillus</taxon>
    </lineage>
</organism>
<keyword evidence="1" id="KW-0472">Membrane</keyword>
<keyword evidence="1" id="KW-1133">Transmembrane helix</keyword>
<evidence type="ECO:0000256" key="1">
    <source>
        <dbReference type="SAM" id="Phobius"/>
    </source>
</evidence>
<dbReference type="Proteomes" id="UP001236723">
    <property type="component" value="Unassembled WGS sequence"/>
</dbReference>